<evidence type="ECO:0000256" key="1">
    <source>
        <dbReference type="ARBA" id="ARBA00022670"/>
    </source>
</evidence>
<name>A0AAE1B9Z2_9GAST</name>
<proteinExistence type="predicted"/>
<feature type="compositionally biased region" description="Low complexity" evidence="9">
    <location>
        <begin position="1"/>
        <end position="17"/>
    </location>
</feature>
<keyword evidence="2" id="KW-0808">Transferase</keyword>
<dbReference type="InterPro" id="IPR001584">
    <property type="entry name" value="Integrase_cat-core"/>
</dbReference>
<accession>A0AAE1B9Z2</accession>
<dbReference type="Pfam" id="PF00078">
    <property type="entry name" value="RVT_1"/>
    <property type="match status" value="1"/>
</dbReference>
<sequence length="764" mass="85976">MLTPSCSKSSQSCSHHTSANKHGVEHHIVTHGPPTHARARRLDQEKLAAAKAESLQMEEMGIIRRSKSPWSSPLHVVPKPGSQWRPCGRTIFSKIDFIRGYHQIPMAPSSIAKTAIITPFGLWEFLRMPFGLKNAAQSFQRLMDGILRDVPFAFVYLDDILIASHSPWEHSQQLRQIFTLLSSNGLVINRAKYIFGVDELDFLGHHVSSRGIAPLAERVSALRNSGAPKDRTSRQRFLGMINYYHRFLPGIAGILAPLHAQASGKGQNIEWSAECQDAFDRTKDALSSATLLHHPQPDSPTSLTVDASNTAVGAQLEQRQGRSWVPLAFFSRKLSDSEKKYSAFDRELLAAYKFTSDIRHIKRKFNVVADALSRVTTVDYVRIDGTGETATDLPTVVSDILVSKQSTDLINPDHLARDQKKSDEMNSYRTVTTGLKLEDIDIGQSTRLCDTSLGTPRPILPTTWTRSVFDQIHGLSHAGVRPTQKAISQRFVWHGMKRDIRRWCKECPDCQASKIHRHTRAPLTERPLPTDRFSNLHVDLVGPLPESQGMSYLFTIIDRFTRWPEAIPLPNAQASTCATALLHHWIARFGVPVDITSDRGSQFTSSLWTQLNRLLGVDTKMTTAYHPQANGMVERLHRQLKAGLKAWTTGPNWFAELPMVLLGIRSSWRVDPGCSPAELVYGSTLRIPGEFLQPRDARTMEPDLLFLRELQRTMRSLQPPPTRFHDNQTTYVPSSLASADYVYVRRDSHRHPLQRGDLATSFLR</sequence>
<dbReference type="InterPro" id="IPR043502">
    <property type="entry name" value="DNA/RNA_pol_sf"/>
</dbReference>
<dbReference type="Pfam" id="PF00665">
    <property type="entry name" value="rve"/>
    <property type="match status" value="1"/>
</dbReference>
<dbReference type="SUPFAM" id="SSF53098">
    <property type="entry name" value="Ribonuclease H-like"/>
    <property type="match status" value="1"/>
</dbReference>
<dbReference type="SUPFAM" id="SSF56672">
    <property type="entry name" value="DNA/RNA polymerases"/>
    <property type="match status" value="1"/>
</dbReference>
<dbReference type="InterPro" id="IPR036397">
    <property type="entry name" value="RNaseH_sf"/>
</dbReference>
<dbReference type="InterPro" id="IPR000477">
    <property type="entry name" value="RT_dom"/>
</dbReference>
<dbReference type="InterPro" id="IPR043128">
    <property type="entry name" value="Rev_trsase/Diguanyl_cyclase"/>
</dbReference>
<dbReference type="PANTHER" id="PTHR37984">
    <property type="entry name" value="PROTEIN CBG26694"/>
    <property type="match status" value="1"/>
</dbReference>
<evidence type="ECO:0000256" key="6">
    <source>
        <dbReference type="ARBA" id="ARBA00022801"/>
    </source>
</evidence>
<dbReference type="GO" id="GO:0006508">
    <property type="term" value="P:proteolysis"/>
    <property type="evidence" value="ECO:0007669"/>
    <property type="project" value="UniProtKB-KW"/>
</dbReference>
<dbReference type="GO" id="GO:0008233">
    <property type="term" value="F:peptidase activity"/>
    <property type="evidence" value="ECO:0007669"/>
    <property type="project" value="UniProtKB-KW"/>
</dbReference>
<dbReference type="GO" id="GO:0015074">
    <property type="term" value="P:DNA integration"/>
    <property type="evidence" value="ECO:0007669"/>
    <property type="project" value="InterPro"/>
</dbReference>
<organism evidence="11 12">
    <name type="scientific">Elysia crispata</name>
    <name type="common">lettuce slug</name>
    <dbReference type="NCBI Taxonomy" id="231223"/>
    <lineage>
        <taxon>Eukaryota</taxon>
        <taxon>Metazoa</taxon>
        <taxon>Spiralia</taxon>
        <taxon>Lophotrochozoa</taxon>
        <taxon>Mollusca</taxon>
        <taxon>Gastropoda</taxon>
        <taxon>Heterobranchia</taxon>
        <taxon>Euthyneura</taxon>
        <taxon>Panpulmonata</taxon>
        <taxon>Sacoglossa</taxon>
        <taxon>Placobranchoidea</taxon>
        <taxon>Plakobranchidae</taxon>
        <taxon>Elysia</taxon>
    </lineage>
</organism>
<feature type="domain" description="Integrase catalytic" evidence="10">
    <location>
        <begin position="523"/>
        <end position="696"/>
    </location>
</feature>
<dbReference type="Pfam" id="PF17919">
    <property type="entry name" value="RT_RNaseH_2"/>
    <property type="match status" value="1"/>
</dbReference>
<keyword evidence="5" id="KW-0255">Endonuclease</keyword>
<dbReference type="GO" id="GO:0003676">
    <property type="term" value="F:nucleic acid binding"/>
    <property type="evidence" value="ECO:0007669"/>
    <property type="project" value="InterPro"/>
</dbReference>
<evidence type="ECO:0000256" key="4">
    <source>
        <dbReference type="ARBA" id="ARBA00022722"/>
    </source>
</evidence>
<dbReference type="InterPro" id="IPR041577">
    <property type="entry name" value="RT_RNaseH_2"/>
</dbReference>
<dbReference type="EMBL" id="JAWDGP010000269">
    <property type="protein sequence ID" value="KAK3802030.1"/>
    <property type="molecule type" value="Genomic_DNA"/>
</dbReference>
<comment type="caution">
    <text evidence="11">The sequence shown here is derived from an EMBL/GenBank/DDBJ whole genome shotgun (WGS) entry which is preliminary data.</text>
</comment>
<keyword evidence="7" id="KW-0695">RNA-directed DNA polymerase</keyword>
<evidence type="ECO:0000313" key="11">
    <source>
        <dbReference type="EMBL" id="KAK3802030.1"/>
    </source>
</evidence>
<dbReference type="PROSITE" id="PS50994">
    <property type="entry name" value="INTEGRASE"/>
    <property type="match status" value="1"/>
</dbReference>
<evidence type="ECO:0000256" key="7">
    <source>
        <dbReference type="ARBA" id="ARBA00022918"/>
    </source>
</evidence>
<reference evidence="11" key="1">
    <citation type="journal article" date="2023" name="G3 (Bethesda)">
        <title>A reference genome for the long-term kleptoplast-retaining sea slug Elysia crispata morphotype clarki.</title>
        <authorList>
            <person name="Eastman K.E."/>
            <person name="Pendleton A.L."/>
            <person name="Shaikh M.A."/>
            <person name="Suttiyut T."/>
            <person name="Ogas R."/>
            <person name="Tomko P."/>
            <person name="Gavelis G."/>
            <person name="Widhalm J.R."/>
            <person name="Wisecaver J.H."/>
        </authorList>
    </citation>
    <scope>NUCLEOTIDE SEQUENCE</scope>
    <source>
        <strain evidence="11">ECLA1</strain>
    </source>
</reference>
<dbReference type="GO" id="GO:0004519">
    <property type="term" value="F:endonuclease activity"/>
    <property type="evidence" value="ECO:0007669"/>
    <property type="project" value="UniProtKB-KW"/>
</dbReference>
<evidence type="ECO:0000256" key="3">
    <source>
        <dbReference type="ARBA" id="ARBA00022695"/>
    </source>
</evidence>
<dbReference type="Gene3D" id="1.10.340.70">
    <property type="match status" value="1"/>
</dbReference>
<dbReference type="Proteomes" id="UP001283361">
    <property type="component" value="Unassembled WGS sequence"/>
</dbReference>
<dbReference type="AlphaFoldDB" id="A0AAE1B9Z2"/>
<evidence type="ECO:0000256" key="8">
    <source>
        <dbReference type="ARBA" id="ARBA00023268"/>
    </source>
</evidence>
<keyword evidence="3" id="KW-0548">Nucleotidyltransferase</keyword>
<dbReference type="FunFam" id="3.30.70.270:FF:000020">
    <property type="entry name" value="Transposon Tf2-6 polyprotein-like Protein"/>
    <property type="match status" value="1"/>
</dbReference>
<keyword evidence="12" id="KW-1185">Reference proteome</keyword>
<dbReference type="GO" id="GO:0003964">
    <property type="term" value="F:RNA-directed DNA polymerase activity"/>
    <property type="evidence" value="ECO:0007669"/>
    <property type="project" value="UniProtKB-KW"/>
</dbReference>
<dbReference type="CDD" id="cd01647">
    <property type="entry name" value="RT_LTR"/>
    <property type="match status" value="1"/>
</dbReference>
<feature type="region of interest" description="Disordered" evidence="9">
    <location>
        <begin position="1"/>
        <end position="36"/>
    </location>
</feature>
<dbReference type="FunFam" id="3.30.420.10:FF:000032">
    <property type="entry name" value="Retrovirus-related Pol polyprotein from transposon 297-like Protein"/>
    <property type="match status" value="1"/>
</dbReference>
<evidence type="ECO:0000256" key="2">
    <source>
        <dbReference type="ARBA" id="ARBA00022679"/>
    </source>
</evidence>
<evidence type="ECO:0000259" key="10">
    <source>
        <dbReference type="PROSITE" id="PS50994"/>
    </source>
</evidence>
<evidence type="ECO:0000313" key="12">
    <source>
        <dbReference type="Proteomes" id="UP001283361"/>
    </source>
</evidence>
<keyword evidence="8" id="KW-0511">Multifunctional enzyme</keyword>
<keyword evidence="1" id="KW-0645">Protease</keyword>
<dbReference type="Gene3D" id="3.10.10.10">
    <property type="entry name" value="HIV Type 1 Reverse Transcriptase, subunit A, domain 1"/>
    <property type="match status" value="2"/>
</dbReference>
<keyword evidence="4" id="KW-0540">Nuclease</keyword>
<evidence type="ECO:0000256" key="9">
    <source>
        <dbReference type="SAM" id="MobiDB-lite"/>
    </source>
</evidence>
<dbReference type="FunFam" id="3.10.10.10:FF:000007">
    <property type="entry name" value="Retrovirus-related Pol polyprotein from transposon 17.6-like Protein"/>
    <property type="match status" value="1"/>
</dbReference>
<keyword evidence="6" id="KW-0378">Hydrolase</keyword>
<dbReference type="InterPro" id="IPR041588">
    <property type="entry name" value="Integrase_H2C2"/>
</dbReference>
<dbReference type="Gene3D" id="3.30.70.270">
    <property type="match status" value="2"/>
</dbReference>
<evidence type="ECO:0000256" key="5">
    <source>
        <dbReference type="ARBA" id="ARBA00022759"/>
    </source>
</evidence>
<dbReference type="Gene3D" id="3.30.420.10">
    <property type="entry name" value="Ribonuclease H-like superfamily/Ribonuclease H"/>
    <property type="match status" value="1"/>
</dbReference>
<protein>
    <recommendedName>
        <fullName evidence="10">Integrase catalytic domain-containing protein</fullName>
    </recommendedName>
</protein>
<dbReference type="InterPro" id="IPR012337">
    <property type="entry name" value="RNaseH-like_sf"/>
</dbReference>
<dbReference type="PANTHER" id="PTHR37984:SF5">
    <property type="entry name" value="PROTEIN NYNRIN-LIKE"/>
    <property type="match status" value="1"/>
</dbReference>
<gene>
    <name evidence="11" type="ORF">RRG08_064623</name>
</gene>
<dbReference type="InterPro" id="IPR050951">
    <property type="entry name" value="Retrovirus_Pol_polyprotein"/>
</dbReference>
<dbReference type="Pfam" id="PF17921">
    <property type="entry name" value="Integrase_H2C2"/>
    <property type="match status" value="1"/>
</dbReference>